<dbReference type="AlphaFoldDB" id="A0A812VIH5"/>
<feature type="transmembrane region" description="Helical" evidence="2">
    <location>
        <begin position="1177"/>
        <end position="1196"/>
    </location>
</feature>
<organism evidence="5 6">
    <name type="scientific">Symbiodinium necroappetens</name>
    <dbReference type="NCBI Taxonomy" id="1628268"/>
    <lineage>
        <taxon>Eukaryota</taxon>
        <taxon>Sar</taxon>
        <taxon>Alveolata</taxon>
        <taxon>Dinophyceae</taxon>
        <taxon>Suessiales</taxon>
        <taxon>Symbiodiniaceae</taxon>
        <taxon>Symbiodinium</taxon>
    </lineage>
</organism>
<keyword evidence="3" id="KW-0732">Signal</keyword>
<evidence type="ECO:0000256" key="2">
    <source>
        <dbReference type="SAM" id="Phobius"/>
    </source>
</evidence>
<dbReference type="PANTHER" id="PTHR38478:SF1">
    <property type="entry name" value="ZINC DEPENDENT METALLOPROTEASE DOMAIN LIPOPROTEIN"/>
    <property type="match status" value="1"/>
</dbReference>
<evidence type="ECO:0000256" key="1">
    <source>
        <dbReference type="SAM" id="MobiDB-lite"/>
    </source>
</evidence>
<dbReference type="OrthoDB" id="406838at2759"/>
<keyword evidence="6" id="KW-1185">Reference proteome</keyword>
<accession>A0A812VIH5</accession>
<dbReference type="InterPro" id="IPR034032">
    <property type="entry name" value="Zn_MMP-like_bac"/>
</dbReference>
<evidence type="ECO:0000256" key="3">
    <source>
        <dbReference type="SAM" id="SignalP"/>
    </source>
</evidence>
<name>A0A812VIH5_9DINO</name>
<proteinExistence type="predicted"/>
<feature type="chain" id="PRO_5032990338" description="EcxA zinc-binding domain-containing protein" evidence="3">
    <location>
        <begin position="21"/>
        <end position="1206"/>
    </location>
</feature>
<reference evidence="5" key="1">
    <citation type="submission" date="2021-02" db="EMBL/GenBank/DDBJ databases">
        <authorList>
            <person name="Dougan E. K."/>
            <person name="Rhodes N."/>
            <person name="Thang M."/>
            <person name="Chan C."/>
        </authorList>
    </citation>
    <scope>NUCLEOTIDE SEQUENCE</scope>
</reference>
<feature type="domain" description="EcxA zinc-binding" evidence="4">
    <location>
        <begin position="618"/>
        <end position="934"/>
    </location>
</feature>
<sequence>MMRGSALLALVLLSPSIASAARPVGAVLRLESKASGFSRNLPALYAAWSAPVSVDGLSIVRPQSDPFGCSPLPSLHGNSNYKYDYDGEWKDNDGDGEMGPVSALRTLSAAGAADKADPGTLKDYDRCRMRLLVALWALAPIWADPAELDASSDAAVSCLQRHASNRERPRLEQQAGFSHQTTAAPSSSSASRGLPLEAELGPAFNDPCGPEQPSTGFARLERPRHDTSDLFIDLTDVLQNGSVTVLVTAMSLDGAYSDVDGFDVTRAEPLEDTENSLLVLRLSKSGEGIDFYRPSLGIRTSDNQSEEAVHRGLGDGWLGSLERLHCRGNPSRIVISGVKLIWAGFFAASIAADAADYRILQARGYAKNFDVSVEYLMSSMAPLRVGYSLVLLPEVPMAARPSDDRLLFFASEFQDLGYRQAAGAEAPSHEIDRTTTSIWRYNLEALPDQQIRIHVDFSVPERWREAFRQGIEAWNLAFVPLGHPRAVRGVVPGDEDWPKDYDMSDARFSTISWDLTDEVVSMGVAKVDPRSGEIVKGDITMSSGWVKAWLEDIDSLAPGLTHLVLPRGPSSGLKLLQTGRGQHQRAWRRLERGHASRAALARQKGGQRSAALNATSIEDLVATGLRAIVMHETGHILGLRHNFKGSLGISLDCLKAKACTSEHGLSASVMDYVPPNLQGTDASSLEVDVFTPVVGDYDKQAIAYGYRAVDQEAWPKVAPELQEILNAAEQFEVCYDDDMDVEDPTCMAYDMSEDPIGFYEQEFARYVEVSKGLLEASVAPGEPLALYGEAVTNLLGRVEALAAKVVSWVGGIKDGYKHRGPQGELAQSRAPISRALQQRALALIFRLLRPKASGLLPPQDNLPYLVEGSASHDHVRSVDVSSIVHDVAGNLLESLLGSKRLLQIYRQQHLEGAQQSDVLSLDDMLRDLVGNILEPGLKAAGHGQDLDAQEMDLHFLLVRKLKNAYLRNVKNPKVDVRITKRAQDDFASKVVEVDPEEEPPELPEHISSKLLYYLQSARQLTKNSLEQLPHNTEAASFWKPCGDLLGACVCTGLARLAVQGASSAIAFTPSIAVSDVIFCHNSSFPQAVLEDGARRLQDSDSWCECLSLDATGPSDVRTHLALLHREFADVFCEGSGGCSEARVSLPLAPAPPVDMRSPFKATDAVAESPKSKLTIKWFIIGISSALGIIFLSFVSYRLRYHGAIHG</sequence>
<keyword evidence="2" id="KW-0472">Membrane</keyword>
<feature type="signal peptide" evidence="3">
    <location>
        <begin position="1"/>
        <end position="20"/>
    </location>
</feature>
<protein>
    <recommendedName>
        <fullName evidence="4">EcxA zinc-binding domain-containing protein</fullName>
    </recommendedName>
</protein>
<dbReference type="PANTHER" id="PTHR38478">
    <property type="entry name" value="PEPTIDASE M1A AND M12B"/>
    <property type="match status" value="1"/>
</dbReference>
<dbReference type="Pfam" id="PF16313">
    <property type="entry name" value="DUF4953"/>
    <property type="match status" value="1"/>
</dbReference>
<dbReference type="CDD" id="cd04276">
    <property type="entry name" value="ZnMc_MMP_like_2"/>
    <property type="match status" value="1"/>
</dbReference>
<evidence type="ECO:0000313" key="6">
    <source>
        <dbReference type="Proteomes" id="UP000601435"/>
    </source>
</evidence>
<dbReference type="GO" id="GO:0008237">
    <property type="term" value="F:metallopeptidase activity"/>
    <property type="evidence" value="ECO:0007669"/>
    <property type="project" value="InterPro"/>
</dbReference>
<dbReference type="SUPFAM" id="SSF55486">
    <property type="entry name" value="Metalloproteases ('zincins'), catalytic domain"/>
    <property type="match status" value="1"/>
</dbReference>
<dbReference type="EMBL" id="CAJNJA010029364">
    <property type="protein sequence ID" value="CAE7625639.1"/>
    <property type="molecule type" value="Genomic_DNA"/>
</dbReference>
<keyword evidence="2" id="KW-0812">Transmembrane</keyword>
<dbReference type="Gene3D" id="3.40.390.10">
    <property type="entry name" value="Collagenase (Catalytic Domain)"/>
    <property type="match status" value="1"/>
</dbReference>
<dbReference type="InterPro" id="IPR024079">
    <property type="entry name" value="MetalloPept_cat_dom_sf"/>
</dbReference>
<evidence type="ECO:0000259" key="4">
    <source>
        <dbReference type="Pfam" id="PF16313"/>
    </source>
</evidence>
<comment type="caution">
    <text evidence="5">The sequence shown here is derived from an EMBL/GenBank/DDBJ whole genome shotgun (WGS) entry which is preliminary data.</text>
</comment>
<evidence type="ECO:0000313" key="5">
    <source>
        <dbReference type="EMBL" id="CAE7625639.1"/>
    </source>
</evidence>
<dbReference type="Proteomes" id="UP000601435">
    <property type="component" value="Unassembled WGS sequence"/>
</dbReference>
<feature type="region of interest" description="Disordered" evidence="1">
    <location>
        <begin position="164"/>
        <end position="194"/>
    </location>
</feature>
<gene>
    <name evidence="5" type="ORF">SNEC2469_LOCUS17662</name>
</gene>
<keyword evidence="2" id="KW-1133">Transmembrane helix</keyword>
<dbReference type="InterPro" id="IPR032534">
    <property type="entry name" value="EcxA_zinc-bd"/>
</dbReference>